<keyword evidence="3" id="KW-1185">Reference proteome</keyword>
<accession>A0A7W7QYI9</accession>
<feature type="region of interest" description="Disordered" evidence="1">
    <location>
        <begin position="206"/>
        <end position="234"/>
    </location>
</feature>
<dbReference type="Proteomes" id="UP000540506">
    <property type="component" value="Unassembled WGS sequence"/>
</dbReference>
<gene>
    <name evidence="2" type="ORF">FHR34_000882</name>
</gene>
<evidence type="ECO:0008006" key="4">
    <source>
        <dbReference type="Google" id="ProtNLM"/>
    </source>
</evidence>
<dbReference type="EMBL" id="JACHJV010000001">
    <property type="protein sequence ID" value="MBB4921889.1"/>
    <property type="molecule type" value="Genomic_DNA"/>
</dbReference>
<organism evidence="2 3">
    <name type="scientific">Kitasatospora kifunensis</name>
    <name type="common">Streptomyces kifunensis</name>
    <dbReference type="NCBI Taxonomy" id="58351"/>
    <lineage>
        <taxon>Bacteria</taxon>
        <taxon>Bacillati</taxon>
        <taxon>Actinomycetota</taxon>
        <taxon>Actinomycetes</taxon>
        <taxon>Kitasatosporales</taxon>
        <taxon>Streptomycetaceae</taxon>
        <taxon>Kitasatospora</taxon>
    </lineage>
</organism>
<sequence>MERAGIEDPRDIPEYQALLVVDMKGYSRAPSHLMGAMRGDLDSMLATAMAESGLGGEWHQHGYWSDRGDGFLVAMPVSRLWRLVDPLPENLENILARHDRERFASTPEIRVRMSVHVGPLPESYRGHPINDVCRLVDSDAAKSAVSRAQELGSFVAVVISDAVFQTVVRARRTIRLRERDFLGVQAEVAEKFSERAWVHVPRRTPSELGEGAERLPEDVAQGSPVSGAGSAVPTPIRIDTESVGNFIASPTGPLTFTQDFRRSGI</sequence>
<evidence type="ECO:0000313" key="2">
    <source>
        <dbReference type="EMBL" id="MBB4921889.1"/>
    </source>
</evidence>
<proteinExistence type="predicted"/>
<reference evidence="2 3" key="1">
    <citation type="submission" date="2020-08" db="EMBL/GenBank/DDBJ databases">
        <title>Sequencing the genomes of 1000 actinobacteria strains.</title>
        <authorList>
            <person name="Klenk H.-P."/>
        </authorList>
    </citation>
    <scope>NUCLEOTIDE SEQUENCE [LARGE SCALE GENOMIC DNA]</scope>
    <source>
        <strain evidence="2 3">DSM 41654</strain>
    </source>
</reference>
<dbReference type="AlphaFoldDB" id="A0A7W7QYI9"/>
<name>A0A7W7QYI9_KITKI</name>
<dbReference type="RefSeq" id="WP_184934150.1">
    <property type="nucleotide sequence ID" value="NZ_JACHJV010000001.1"/>
</dbReference>
<evidence type="ECO:0000313" key="3">
    <source>
        <dbReference type="Proteomes" id="UP000540506"/>
    </source>
</evidence>
<evidence type="ECO:0000256" key="1">
    <source>
        <dbReference type="SAM" id="MobiDB-lite"/>
    </source>
</evidence>
<protein>
    <recommendedName>
        <fullName evidence="4">Guanylate cyclase domain-containing protein</fullName>
    </recommendedName>
</protein>
<comment type="caution">
    <text evidence="2">The sequence shown here is derived from an EMBL/GenBank/DDBJ whole genome shotgun (WGS) entry which is preliminary data.</text>
</comment>